<name>A0ABQ8E474_BRANA</name>
<feature type="compositionally biased region" description="Low complexity" evidence="1">
    <location>
        <begin position="71"/>
        <end position="85"/>
    </location>
</feature>
<feature type="domain" description="Nucleoplasmin-like" evidence="2">
    <location>
        <begin position="1"/>
        <end position="73"/>
    </location>
</feature>
<evidence type="ECO:0000313" key="3">
    <source>
        <dbReference type="EMBL" id="KAH0936440.1"/>
    </source>
</evidence>
<feature type="non-terminal residue" evidence="3">
    <location>
        <position position="143"/>
    </location>
</feature>
<feature type="compositionally biased region" description="Low complexity" evidence="1">
    <location>
        <begin position="103"/>
        <end position="112"/>
    </location>
</feature>
<dbReference type="Pfam" id="PF17800">
    <property type="entry name" value="NPL"/>
    <property type="match status" value="1"/>
</dbReference>
<organism evidence="3 4">
    <name type="scientific">Brassica napus</name>
    <name type="common">Rape</name>
    <dbReference type="NCBI Taxonomy" id="3708"/>
    <lineage>
        <taxon>Eukaryota</taxon>
        <taxon>Viridiplantae</taxon>
        <taxon>Streptophyta</taxon>
        <taxon>Embryophyta</taxon>
        <taxon>Tracheophyta</taxon>
        <taxon>Spermatophyta</taxon>
        <taxon>Magnoliopsida</taxon>
        <taxon>eudicotyledons</taxon>
        <taxon>Gunneridae</taxon>
        <taxon>Pentapetalae</taxon>
        <taxon>rosids</taxon>
        <taxon>malvids</taxon>
        <taxon>Brassicales</taxon>
        <taxon>Brassicaceae</taxon>
        <taxon>Brassiceae</taxon>
        <taxon>Brassica</taxon>
    </lineage>
</organism>
<sequence length="143" mass="15587">MQVKAGKPLKVRPDEDCLIHLSQACIGNRKKGETALMYVALMGRSLTLSQEEKIPQVSFDLVFEKEFELSHSLVDSSSSEDYSSSDSEEEEEVEVPSTALPIAGAAASSVVKADSKPEEVNRESDEDDEGSDKKVPWLGQSVP</sequence>
<accession>A0ABQ8E474</accession>
<comment type="caution">
    <text evidence="3">The sequence shown here is derived from an EMBL/GenBank/DDBJ whole genome shotgun (WGS) entry which is preliminary data.</text>
</comment>
<feature type="compositionally biased region" description="Basic and acidic residues" evidence="1">
    <location>
        <begin position="113"/>
        <end position="123"/>
    </location>
</feature>
<evidence type="ECO:0000256" key="1">
    <source>
        <dbReference type="SAM" id="MobiDB-lite"/>
    </source>
</evidence>
<proteinExistence type="predicted"/>
<keyword evidence="4" id="KW-1185">Reference proteome</keyword>
<feature type="region of interest" description="Disordered" evidence="1">
    <location>
        <begin position="71"/>
        <end position="143"/>
    </location>
</feature>
<dbReference type="InterPro" id="IPR041232">
    <property type="entry name" value="NPL"/>
</dbReference>
<dbReference type="Proteomes" id="UP000824890">
    <property type="component" value="Unassembled WGS sequence"/>
</dbReference>
<dbReference type="EMBL" id="JAGKQM010000003">
    <property type="protein sequence ID" value="KAH0936440.1"/>
    <property type="molecule type" value="Genomic_DNA"/>
</dbReference>
<reference evidence="3 4" key="1">
    <citation type="submission" date="2021-05" db="EMBL/GenBank/DDBJ databases">
        <title>Genome Assembly of Synthetic Allotetraploid Brassica napus Reveals Homoeologous Exchanges between Subgenomes.</title>
        <authorList>
            <person name="Davis J.T."/>
        </authorList>
    </citation>
    <scope>NUCLEOTIDE SEQUENCE [LARGE SCALE GENOMIC DNA]</scope>
    <source>
        <strain evidence="4">cv. Da-Ae</strain>
        <tissue evidence="3">Seedling</tissue>
    </source>
</reference>
<evidence type="ECO:0000313" key="4">
    <source>
        <dbReference type="Proteomes" id="UP000824890"/>
    </source>
</evidence>
<protein>
    <recommendedName>
        <fullName evidence="2">Nucleoplasmin-like domain-containing protein</fullName>
    </recommendedName>
</protein>
<dbReference type="Gene3D" id="2.60.120.340">
    <property type="entry name" value="Nucleoplasmin core domain"/>
    <property type="match status" value="1"/>
</dbReference>
<evidence type="ECO:0000259" key="2">
    <source>
        <dbReference type="Pfam" id="PF17800"/>
    </source>
</evidence>
<gene>
    <name evidence="3" type="ORF">HID58_013557</name>
</gene>